<comment type="cofactor">
    <cofactor evidence="1 12">
        <name>heme</name>
        <dbReference type="ChEBI" id="CHEBI:30413"/>
    </cofactor>
</comment>
<dbReference type="Pfam" id="PF00067">
    <property type="entry name" value="p450"/>
    <property type="match status" value="1"/>
</dbReference>
<dbReference type="InterPro" id="IPR002401">
    <property type="entry name" value="Cyt_P450_E_grp-I"/>
</dbReference>
<dbReference type="PANTHER" id="PTHR24305">
    <property type="entry name" value="CYTOCHROME P450"/>
    <property type="match status" value="1"/>
</dbReference>
<dbReference type="PANTHER" id="PTHR24305:SF237">
    <property type="entry name" value="CYTOCHROME P450 MONOOXYGENASE ATNE-RELATED"/>
    <property type="match status" value="1"/>
</dbReference>
<keyword evidence="10 13" id="KW-0503">Monooxygenase</keyword>
<dbReference type="InterPro" id="IPR050121">
    <property type="entry name" value="Cytochrome_P450_monoxygenase"/>
</dbReference>
<dbReference type="InterPro" id="IPR001128">
    <property type="entry name" value="Cyt_P450"/>
</dbReference>
<dbReference type="SUPFAM" id="SSF48264">
    <property type="entry name" value="Cytochrome P450"/>
    <property type="match status" value="1"/>
</dbReference>
<dbReference type="AlphaFoldDB" id="A0A0A1SVU2"/>
<comment type="subcellular location">
    <subcellularLocation>
        <location evidence="2">Membrane</location>
    </subcellularLocation>
</comment>
<accession>A0A0A1SVU2</accession>
<dbReference type="STRING" id="1531966.A0A0A1SVU2"/>
<evidence type="ECO:0000256" key="1">
    <source>
        <dbReference type="ARBA" id="ARBA00001971"/>
    </source>
</evidence>
<dbReference type="CDD" id="cd11061">
    <property type="entry name" value="CYP67-like"/>
    <property type="match status" value="1"/>
</dbReference>
<dbReference type="PRINTS" id="PR00385">
    <property type="entry name" value="P450"/>
</dbReference>
<dbReference type="FunFam" id="1.10.630.10:FF:000063">
    <property type="entry name" value="Cytochrome P450 monooxygenase"/>
    <property type="match status" value="1"/>
</dbReference>
<sequence>MGSHILDYVLRAAEALTLTRAATILLVLTSGYITYQVFFHPLAKYPGPFIAKLTDFYSVYYAITGTGSHTLYDLHAKHGQFVRIGPNQMSVCSAVGLDAIYGAQANVKKGTWYRSSFGTSMFNAIDKNIHARKRRVMSHAFSDKSIRDMEPYVVGAIRIWSRSLVNNTAEDDPAPETPEGWSPPRNMSRYSSFMIFDVIGEICFGESFRASTVPDNRYFVELLPKVVKAFNIPGQMPFLQQINVADVALCGLANLRAKQVAFCKGALGRRLALGTTSGRKDVFHFLLEARDPQTGEGFTNAELMSESTSLLGAGSDTASTALASFFYFLVHNPDILERVTKEIRDKFTDVEEIVNGPDLKSLTYLRACIDEAMRLCPPVPTGLKREVLPGGLVVDGEYFPAGCIMSVPLYVLHHSPEHFKNAFKFEPSRWLIRGSEVSLDGEGVTKEELKIQKAAYAPFSTGPRACIARNLAMMELLIGAARALWLYDVRLAPGSEDVAVGREGEFDFKEQFIMRKNGPIVQFKSAH</sequence>
<evidence type="ECO:0000256" key="12">
    <source>
        <dbReference type="PIRSR" id="PIRSR602401-1"/>
    </source>
</evidence>
<dbReference type="HOGENOM" id="CLU_001570_14_11_1"/>
<keyword evidence="6 12" id="KW-0479">Metal-binding</keyword>
<keyword evidence="7" id="KW-1133">Transmembrane helix</keyword>
<dbReference type="EMBL" id="CDHN01000002">
    <property type="protein sequence ID" value="CEJ88158.1"/>
    <property type="molecule type" value="Genomic_DNA"/>
</dbReference>
<dbReference type="OrthoDB" id="1470350at2759"/>
<evidence type="ECO:0000256" key="10">
    <source>
        <dbReference type="ARBA" id="ARBA00023033"/>
    </source>
</evidence>
<evidence type="ECO:0000256" key="7">
    <source>
        <dbReference type="ARBA" id="ARBA00022989"/>
    </source>
</evidence>
<feature type="binding site" description="axial binding residue" evidence="12">
    <location>
        <position position="466"/>
    </location>
    <ligand>
        <name>heme</name>
        <dbReference type="ChEBI" id="CHEBI:30413"/>
    </ligand>
    <ligandPart>
        <name>Fe</name>
        <dbReference type="ChEBI" id="CHEBI:18248"/>
    </ligandPart>
</feature>
<keyword evidence="11" id="KW-0472">Membrane</keyword>
<evidence type="ECO:0000256" key="9">
    <source>
        <dbReference type="ARBA" id="ARBA00023004"/>
    </source>
</evidence>
<comment type="similarity">
    <text evidence="3 13">Belongs to the cytochrome P450 family.</text>
</comment>
<evidence type="ECO:0008006" key="16">
    <source>
        <dbReference type="Google" id="ProtNLM"/>
    </source>
</evidence>
<protein>
    <recommendedName>
        <fullName evidence="16">Cytochrome P450</fullName>
    </recommendedName>
</protein>
<keyword evidence="15" id="KW-1185">Reference proteome</keyword>
<dbReference type="InterPro" id="IPR017972">
    <property type="entry name" value="Cyt_P450_CS"/>
</dbReference>
<dbReference type="GO" id="GO:0016020">
    <property type="term" value="C:membrane"/>
    <property type="evidence" value="ECO:0007669"/>
    <property type="project" value="UniProtKB-SubCell"/>
</dbReference>
<dbReference type="GO" id="GO:1902181">
    <property type="term" value="P:verruculogen biosynthetic process"/>
    <property type="evidence" value="ECO:0007669"/>
    <property type="project" value="UniProtKB-ARBA"/>
</dbReference>
<reference evidence="14 15" key="1">
    <citation type="journal article" date="2015" name="Genome Announc.">
        <title>Draft Genome Sequence and Gene Annotation of the Entomopathogenic Fungus Verticillium hemipterigenum.</title>
        <authorList>
            <person name="Horn F."/>
            <person name="Habel A."/>
            <person name="Scharf D.H."/>
            <person name="Dworschak J."/>
            <person name="Brakhage A.A."/>
            <person name="Guthke R."/>
            <person name="Hertweck C."/>
            <person name="Linde J."/>
        </authorList>
    </citation>
    <scope>NUCLEOTIDE SEQUENCE [LARGE SCALE GENOMIC DNA]</scope>
</reference>
<dbReference type="PROSITE" id="PS00086">
    <property type="entry name" value="CYTOCHROME_P450"/>
    <property type="match status" value="1"/>
</dbReference>
<organism evidence="14 15">
    <name type="scientific">[Torrubiella] hemipterigena</name>
    <dbReference type="NCBI Taxonomy" id="1531966"/>
    <lineage>
        <taxon>Eukaryota</taxon>
        <taxon>Fungi</taxon>
        <taxon>Dikarya</taxon>
        <taxon>Ascomycota</taxon>
        <taxon>Pezizomycotina</taxon>
        <taxon>Sordariomycetes</taxon>
        <taxon>Hypocreomycetidae</taxon>
        <taxon>Hypocreales</taxon>
        <taxon>Clavicipitaceae</taxon>
        <taxon>Clavicipitaceae incertae sedis</taxon>
        <taxon>'Torrubiella' clade</taxon>
    </lineage>
</organism>
<keyword evidence="9 12" id="KW-0408">Iron</keyword>
<dbReference type="Gene3D" id="1.10.630.10">
    <property type="entry name" value="Cytochrome P450"/>
    <property type="match status" value="1"/>
</dbReference>
<proteinExistence type="inferred from homology"/>
<evidence type="ECO:0000256" key="2">
    <source>
        <dbReference type="ARBA" id="ARBA00004370"/>
    </source>
</evidence>
<evidence type="ECO:0000313" key="15">
    <source>
        <dbReference type="Proteomes" id="UP000039046"/>
    </source>
</evidence>
<keyword evidence="4 12" id="KW-0349">Heme</keyword>
<dbReference type="Proteomes" id="UP000039046">
    <property type="component" value="Unassembled WGS sequence"/>
</dbReference>
<dbReference type="GO" id="GO:0005506">
    <property type="term" value="F:iron ion binding"/>
    <property type="evidence" value="ECO:0007669"/>
    <property type="project" value="InterPro"/>
</dbReference>
<evidence type="ECO:0000256" key="11">
    <source>
        <dbReference type="ARBA" id="ARBA00023136"/>
    </source>
</evidence>
<dbReference type="InterPro" id="IPR036396">
    <property type="entry name" value="Cyt_P450_sf"/>
</dbReference>
<dbReference type="GO" id="GO:0020037">
    <property type="term" value="F:heme binding"/>
    <property type="evidence" value="ECO:0007669"/>
    <property type="project" value="InterPro"/>
</dbReference>
<evidence type="ECO:0000313" key="14">
    <source>
        <dbReference type="EMBL" id="CEJ88158.1"/>
    </source>
</evidence>
<gene>
    <name evidence="14" type="ORF">VHEMI04628</name>
</gene>
<evidence type="ECO:0000256" key="13">
    <source>
        <dbReference type="RuleBase" id="RU000461"/>
    </source>
</evidence>
<name>A0A0A1SVU2_9HYPO</name>
<evidence type="ECO:0000256" key="5">
    <source>
        <dbReference type="ARBA" id="ARBA00022692"/>
    </source>
</evidence>
<dbReference type="GO" id="GO:0004497">
    <property type="term" value="F:monooxygenase activity"/>
    <property type="evidence" value="ECO:0007669"/>
    <property type="project" value="UniProtKB-KW"/>
</dbReference>
<evidence type="ECO:0000256" key="3">
    <source>
        <dbReference type="ARBA" id="ARBA00010617"/>
    </source>
</evidence>
<evidence type="ECO:0000256" key="4">
    <source>
        <dbReference type="ARBA" id="ARBA00022617"/>
    </source>
</evidence>
<dbReference type="PRINTS" id="PR00463">
    <property type="entry name" value="EP450I"/>
</dbReference>
<keyword evidence="5" id="KW-0812">Transmembrane</keyword>
<dbReference type="GO" id="GO:0016705">
    <property type="term" value="F:oxidoreductase activity, acting on paired donors, with incorporation or reduction of molecular oxygen"/>
    <property type="evidence" value="ECO:0007669"/>
    <property type="project" value="InterPro"/>
</dbReference>
<evidence type="ECO:0000256" key="8">
    <source>
        <dbReference type="ARBA" id="ARBA00023002"/>
    </source>
</evidence>
<keyword evidence="8 13" id="KW-0560">Oxidoreductase</keyword>
<evidence type="ECO:0000256" key="6">
    <source>
        <dbReference type="ARBA" id="ARBA00022723"/>
    </source>
</evidence>